<dbReference type="EMBL" id="BK015006">
    <property type="protein sequence ID" value="DAD86676.1"/>
    <property type="molecule type" value="Genomic_DNA"/>
</dbReference>
<protein>
    <submittedName>
        <fullName evidence="1">Uncharacterized protein</fullName>
    </submittedName>
</protein>
<reference evidence="1" key="1">
    <citation type="journal article" date="2021" name="Proc. Natl. Acad. Sci. U.S.A.">
        <title>A Catalog of Tens of Thousands of Viruses from Human Metagenomes Reveals Hidden Associations with Chronic Diseases.</title>
        <authorList>
            <person name="Tisza M.J."/>
            <person name="Buck C.B."/>
        </authorList>
    </citation>
    <scope>NUCLEOTIDE SEQUENCE</scope>
    <source>
        <strain evidence="1">Ct3wi9</strain>
    </source>
</reference>
<proteinExistence type="predicted"/>
<organism evidence="1">
    <name type="scientific">Myoviridae sp. ct3wi9</name>
    <dbReference type="NCBI Taxonomy" id="2826610"/>
    <lineage>
        <taxon>Viruses</taxon>
        <taxon>Duplodnaviria</taxon>
        <taxon>Heunggongvirae</taxon>
        <taxon>Uroviricota</taxon>
        <taxon>Caudoviricetes</taxon>
    </lineage>
</organism>
<sequence>MRYIIRYIRELCYVYKDSLIVFLYTNDEILRIDFFINEFPF</sequence>
<accession>A0A8S5MWU8</accession>
<name>A0A8S5MWU8_9CAUD</name>
<evidence type="ECO:0000313" key="1">
    <source>
        <dbReference type="EMBL" id="DAD86676.1"/>
    </source>
</evidence>